<evidence type="ECO:0000313" key="4">
    <source>
        <dbReference type="EMBL" id="KAJ7769679.1"/>
    </source>
</evidence>
<comment type="caution">
    <text evidence="4">The sequence shown here is derived from an EMBL/GenBank/DDBJ whole genome shotgun (WGS) entry which is preliminary data.</text>
</comment>
<dbReference type="Proteomes" id="UP001215280">
    <property type="component" value="Unassembled WGS sequence"/>
</dbReference>
<feature type="compositionally biased region" description="Basic residues" evidence="2">
    <location>
        <begin position="177"/>
        <end position="191"/>
    </location>
</feature>
<dbReference type="SUPFAM" id="SSF56784">
    <property type="entry name" value="HAD-like"/>
    <property type="match status" value="1"/>
</dbReference>
<dbReference type="InterPro" id="IPR004274">
    <property type="entry name" value="FCP1_dom"/>
</dbReference>
<dbReference type="SMART" id="SM00577">
    <property type="entry name" value="CPDc"/>
    <property type="match status" value="1"/>
</dbReference>
<feature type="region of interest" description="Disordered" evidence="2">
    <location>
        <begin position="172"/>
        <end position="195"/>
    </location>
</feature>
<comment type="subunit">
    <text evidence="1">Component of the TIM23 complex.</text>
</comment>
<keyword evidence="1" id="KW-0653">Protein transport</keyword>
<dbReference type="EMBL" id="JARJLG010000025">
    <property type="protein sequence ID" value="KAJ7769679.1"/>
    <property type="molecule type" value="Genomic_DNA"/>
</dbReference>
<comment type="function">
    <text evidence="1">Essential component of the TIM23 complex, a complex that mediates the translocation of transit peptide-containing proteins across the mitochondrial inner membrane.</text>
</comment>
<keyword evidence="1" id="KW-0813">Transport</keyword>
<feature type="domain" description="FCP1 homology" evidence="3">
    <location>
        <begin position="3"/>
        <end position="175"/>
    </location>
</feature>
<dbReference type="Pfam" id="PF03031">
    <property type="entry name" value="NIF"/>
    <property type="match status" value="1"/>
</dbReference>
<keyword evidence="1" id="KW-0496">Mitochondrion</keyword>
<evidence type="ECO:0000256" key="2">
    <source>
        <dbReference type="SAM" id="MobiDB-lite"/>
    </source>
</evidence>
<evidence type="ECO:0000256" key="1">
    <source>
        <dbReference type="RuleBase" id="RU365079"/>
    </source>
</evidence>
<gene>
    <name evidence="4" type="ORF">DFH07DRAFT_915121</name>
</gene>
<keyword evidence="1" id="KW-0811">Translocation</keyword>
<dbReference type="PANTHER" id="PTHR12210">
    <property type="entry name" value="DULLARD PROTEIN PHOSPHATASE"/>
    <property type="match status" value="1"/>
</dbReference>
<protein>
    <recommendedName>
        <fullName evidence="1">Mitochondrial import inner membrane translocase subunit TIM50</fullName>
    </recommendedName>
</protein>
<dbReference type="GO" id="GO:0015031">
    <property type="term" value="P:protein transport"/>
    <property type="evidence" value="ECO:0007669"/>
    <property type="project" value="UniProtKB-KW"/>
</dbReference>
<comment type="subcellular location">
    <subcellularLocation>
        <location evidence="1">Mitochondrion inner membrane</location>
        <topology evidence="1">Single-pass membrane protein</topology>
    </subcellularLocation>
</comment>
<evidence type="ECO:0000313" key="5">
    <source>
        <dbReference type="Proteomes" id="UP001215280"/>
    </source>
</evidence>
<reference evidence="4" key="1">
    <citation type="submission" date="2023-03" db="EMBL/GenBank/DDBJ databases">
        <title>Massive genome expansion in bonnet fungi (Mycena s.s.) driven by repeated elements and novel gene families across ecological guilds.</title>
        <authorList>
            <consortium name="Lawrence Berkeley National Laboratory"/>
            <person name="Harder C.B."/>
            <person name="Miyauchi S."/>
            <person name="Viragh M."/>
            <person name="Kuo A."/>
            <person name="Thoen E."/>
            <person name="Andreopoulos B."/>
            <person name="Lu D."/>
            <person name="Skrede I."/>
            <person name="Drula E."/>
            <person name="Henrissat B."/>
            <person name="Morin E."/>
            <person name="Kohler A."/>
            <person name="Barry K."/>
            <person name="LaButti K."/>
            <person name="Morin E."/>
            <person name="Salamov A."/>
            <person name="Lipzen A."/>
            <person name="Mereny Z."/>
            <person name="Hegedus B."/>
            <person name="Baldrian P."/>
            <person name="Stursova M."/>
            <person name="Weitz H."/>
            <person name="Taylor A."/>
            <person name="Grigoriev I.V."/>
            <person name="Nagy L.G."/>
            <person name="Martin F."/>
            <person name="Kauserud H."/>
        </authorList>
    </citation>
    <scope>NUCLEOTIDE SEQUENCE</scope>
    <source>
        <strain evidence="4">CBHHK188m</strain>
    </source>
</reference>
<dbReference type="InterPro" id="IPR023214">
    <property type="entry name" value="HAD_sf"/>
</dbReference>
<keyword evidence="1" id="KW-0809">Transit peptide</keyword>
<sequence>MSSQVSKKLLVLDLNGTLLLRSKHTRQGPYLPGGLRSRLVHPRPFLNSFREYIFHPSTMVWLDTMVWSSAQPPSVADMVNHCFGDQQRKFLAIWARDTLGLSPALYNCKTQTTKDLEKPWAAFPEHSARTTLLLDDSVRKAHLHPNNHVCVREYLQETRMRDVELWKNRKLSAGASKRQKQAKQAKAKSKKMQGADLSAPLDALPAWVLSSSKYDETLLAVIGILETIKAQPDLADWIRGGGLLKETPGQLAEQAQTSRPPSPDALASQMATMTLQELWFNSEVTVGHWVAEGLHALEALQIDVVVGIHTDPPH</sequence>
<keyword evidence="5" id="KW-1185">Reference proteome</keyword>
<organism evidence="4 5">
    <name type="scientific">Mycena maculata</name>
    <dbReference type="NCBI Taxonomy" id="230809"/>
    <lineage>
        <taxon>Eukaryota</taxon>
        <taxon>Fungi</taxon>
        <taxon>Dikarya</taxon>
        <taxon>Basidiomycota</taxon>
        <taxon>Agaricomycotina</taxon>
        <taxon>Agaricomycetes</taxon>
        <taxon>Agaricomycetidae</taxon>
        <taxon>Agaricales</taxon>
        <taxon>Marasmiineae</taxon>
        <taxon>Mycenaceae</taxon>
        <taxon>Mycena</taxon>
    </lineage>
</organism>
<dbReference type="InterPro" id="IPR036412">
    <property type="entry name" value="HAD-like_sf"/>
</dbReference>
<accession>A0AAD7JQA1</accession>
<dbReference type="PROSITE" id="PS50969">
    <property type="entry name" value="FCP1"/>
    <property type="match status" value="1"/>
</dbReference>
<name>A0AAD7JQA1_9AGAR</name>
<dbReference type="InterPro" id="IPR050365">
    <property type="entry name" value="TIM50"/>
</dbReference>
<proteinExistence type="inferred from homology"/>
<comment type="similarity">
    <text evidence="1">Belongs to the TIM50 family.</text>
</comment>
<dbReference type="PROSITE" id="PS01228">
    <property type="entry name" value="COF_1"/>
    <property type="match status" value="1"/>
</dbReference>
<evidence type="ECO:0000259" key="3">
    <source>
        <dbReference type="PROSITE" id="PS50969"/>
    </source>
</evidence>
<dbReference type="AlphaFoldDB" id="A0AAD7JQA1"/>
<dbReference type="GO" id="GO:0005744">
    <property type="term" value="C:TIM23 mitochondrial import inner membrane translocase complex"/>
    <property type="evidence" value="ECO:0007669"/>
    <property type="project" value="UniProtKB-UniRule"/>
</dbReference>
<dbReference type="Gene3D" id="3.40.50.1000">
    <property type="entry name" value="HAD superfamily/HAD-like"/>
    <property type="match status" value="1"/>
</dbReference>